<dbReference type="AlphaFoldDB" id="A0A484B3K7"/>
<dbReference type="Proteomes" id="UP000295192">
    <property type="component" value="Unassembled WGS sequence"/>
</dbReference>
<evidence type="ECO:0000313" key="1">
    <source>
        <dbReference type="EMBL" id="TDG42395.1"/>
    </source>
</evidence>
<evidence type="ECO:0000313" key="2">
    <source>
        <dbReference type="Proteomes" id="UP000295192"/>
    </source>
</evidence>
<dbReference type="InterPro" id="IPR032675">
    <property type="entry name" value="LRR_dom_sf"/>
</dbReference>
<accession>A0A484B3K7</accession>
<reference evidence="1 2" key="1">
    <citation type="journal article" date="2019" name="J. Hered.">
        <title>An Improved Genome Assembly for Drosophila navojoa, the Basal Species in the mojavensis Cluster.</title>
        <authorList>
            <person name="Vanderlinde T."/>
            <person name="Dupim E.G."/>
            <person name="Nazario-Yepiz N.O."/>
            <person name="Carvalho A.B."/>
        </authorList>
    </citation>
    <scope>NUCLEOTIDE SEQUENCE [LARGE SCALE GENOMIC DNA]</scope>
    <source>
        <strain evidence="1">Navoj_Jal97</strain>
        <tissue evidence="1">Whole organism</tissue>
    </source>
</reference>
<dbReference type="OMA" id="VCFIEQF"/>
<sequence length="432" mass="49134">MSSSTLTAPASPKSLEVNYKRAPKDASVALLGVLEKFSVAEQVTVRRNARQLPKMLVAVWREMYKCLDFEEFQKQLLGDALKQFVRKMRRHFFSVRFNCDQLQEQLSLLERSGIQELPGVHECVVKWDSSKSDCFAKWPLHSLPKLLPHLHRLELHMPLQWGFFEQFGRLKWLALHEDVSAEALAAIWLGCGRLKCLQIMGRGTTDLSGISKSAKLQELTLPVAAIKEDAASEIFQLPHLKFLELLQQDATAETTLQVISLVLSRRTMDIKTLRINGSRLGPVDWLRGLELQRCPRLDGLMLIDCQFAGMDVTSLGSWPRLCYAAFCHCSDLTDKQVKDFVHGSPLLTQLYLIGCTQLTTKVLFDLFNMRCIQRLGTPTLGLYLQEGELLHEEFKLNFTKQTTLELLDTPLDDSHMPNVQFIFLEAESESAQ</sequence>
<comment type="caution">
    <text evidence="1">The sequence shown here is derived from an EMBL/GenBank/DDBJ whole genome shotgun (WGS) entry which is preliminary data.</text>
</comment>
<organism evidence="1 2">
    <name type="scientific">Drosophila navojoa</name>
    <name type="common">Fruit fly</name>
    <dbReference type="NCBI Taxonomy" id="7232"/>
    <lineage>
        <taxon>Eukaryota</taxon>
        <taxon>Metazoa</taxon>
        <taxon>Ecdysozoa</taxon>
        <taxon>Arthropoda</taxon>
        <taxon>Hexapoda</taxon>
        <taxon>Insecta</taxon>
        <taxon>Pterygota</taxon>
        <taxon>Neoptera</taxon>
        <taxon>Endopterygota</taxon>
        <taxon>Diptera</taxon>
        <taxon>Brachycera</taxon>
        <taxon>Muscomorpha</taxon>
        <taxon>Ephydroidea</taxon>
        <taxon>Drosophilidae</taxon>
        <taxon>Drosophila</taxon>
    </lineage>
</organism>
<evidence type="ECO:0008006" key="3">
    <source>
        <dbReference type="Google" id="ProtNLM"/>
    </source>
</evidence>
<dbReference type="OrthoDB" id="10257471at2759"/>
<gene>
    <name evidence="1" type="ORF">AWZ03_011180</name>
</gene>
<keyword evidence="2" id="KW-1185">Reference proteome</keyword>
<dbReference type="Gene3D" id="3.80.10.10">
    <property type="entry name" value="Ribonuclease Inhibitor"/>
    <property type="match status" value="1"/>
</dbReference>
<dbReference type="EMBL" id="LSRL02000236">
    <property type="protein sequence ID" value="TDG42395.1"/>
    <property type="molecule type" value="Genomic_DNA"/>
</dbReference>
<name>A0A484B3K7_DRONA</name>
<proteinExistence type="predicted"/>
<dbReference type="SUPFAM" id="SSF52047">
    <property type="entry name" value="RNI-like"/>
    <property type="match status" value="1"/>
</dbReference>
<protein>
    <recommendedName>
        <fullName evidence="3">F-box domain-containing protein</fullName>
    </recommendedName>
</protein>